<keyword evidence="9" id="KW-1185">Reference proteome</keyword>
<keyword evidence="2" id="KW-0229">DNA integration</keyword>
<dbReference type="InterPro" id="IPR011010">
    <property type="entry name" value="DNA_brk_join_enz"/>
</dbReference>
<dbReference type="EMBL" id="FNAI01000040">
    <property type="protein sequence ID" value="SDF83249.1"/>
    <property type="molecule type" value="Genomic_DNA"/>
</dbReference>
<evidence type="ECO:0000259" key="7">
    <source>
        <dbReference type="PROSITE" id="PS51900"/>
    </source>
</evidence>
<evidence type="ECO:0000256" key="5">
    <source>
        <dbReference type="PROSITE-ProRule" id="PRU01248"/>
    </source>
</evidence>
<dbReference type="InterPro" id="IPR013762">
    <property type="entry name" value="Integrase-like_cat_sf"/>
</dbReference>
<keyword evidence="4" id="KW-0233">DNA recombination</keyword>
<dbReference type="PANTHER" id="PTHR30349:SF41">
    <property type="entry name" value="INTEGRASE_RECOMBINASE PROTEIN MJ0367-RELATED"/>
    <property type="match status" value="1"/>
</dbReference>
<dbReference type="PANTHER" id="PTHR30349">
    <property type="entry name" value="PHAGE INTEGRASE-RELATED"/>
    <property type="match status" value="1"/>
</dbReference>
<dbReference type="Proteomes" id="UP000199072">
    <property type="component" value="Unassembled WGS sequence"/>
</dbReference>
<dbReference type="GO" id="GO:0015074">
    <property type="term" value="P:DNA integration"/>
    <property type="evidence" value="ECO:0007669"/>
    <property type="project" value="UniProtKB-KW"/>
</dbReference>
<dbReference type="GO" id="GO:0003677">
    <property type="term" value="F:DNA binding"/>
    <property type="evidence" value="ECO:0007669"/>
    <property type="project" value="UniProtKB-UniRule"/>
</dbReference>
<evidence type="ECO:0000259" key="6">
    <source>
        <dbReference type="PROSITE" id="PS51898"/>
    </source>
</evidence>
<protein>
    <submittedName>
        <fullName evidence="8">Site-specific recombinase XerD</fullName>
    </submittedName>
</protein>
<evidence type="ECO:0000313" key="8">
    <source>
        <dbReference type="EMBL" id="SDF83249.1"/>
    </source>
</evidence>
<dbReference type="PROSITE" id="PS51900">
    <property type="entry name" value="CB"/>
    <property type="match status" value="1"/>
</dbReference>
<dbReference type="AlphaFoldDB" id="A0A1G7PC83"/>
<comment type="similarity">
    <text evidence="1">Belongs to the 'phage' integrase family.</text>
</comment>
<dbReference type="Pfam" id="PF00589">
    <property type="entry name" value="Phage_integrase"/>
    <property type="match status" value="1"/>
</dbReference>
<evidence type="ECO:0000256" key="1">
    <source>
        <dbReference type="ARBA" id="ARBA00008857"/>
    </source>
</evidence>
<dbReference type="SUPFAM" id="SSF56349">
    <property type="entry name" value="DNA breaking-rejoining enzymes"/>
    <property type="match status" value="1"/>
</dbReference>
<dbReference type="OrthoDB" id="9766545at2"/>
<evidence type="ECO:0000256" key="2">
    <source>
        <dbReference type="ARBA" id="ARBA00022908"/>
    </source>
</evidence>
<evidence type="ECO:0000313" key="9">
    <source>
        <dbReference type="Proteomes" id="UP000199072"/>
    </source>
</evidence>
<dbReference type="GO" id="GO:0006310">
    <property type="term" value="P:DNA recombination"/>
    <property type="evidence" value="ECO:0007669"/>
    <property type="project" value="UniProtKB-KW"/>
</dbReference>
<accession>A0A1G7PC83</accession>
<evidence type="ECO:0000256" key="3">
    <source>
        <dbReference type="ARBA" id="ARBA00023125"/>
    </source>
</evidence>
<dbReference type="InterPro" id="IPR002104">
    <property type="entry name" value="Integrase_catalytic"/>
</dbReference>
<proteinExistence type="inferred from homology"/>
<dbReference type="InterPro" id="IPR050090">
    <property type="entry name" value="Tyrosine_recombinase_XerCD"/>
</dbReference>
<organism evidence="8 9">
    <name type="scientific">Mucilaginibacter pineti</name>
    <dbReference type="NCBI Taxonomy" id="1391627"/>
    <lineage>
        <taxon>Bacteria</taxon>
        <taxon>Pseudomonadati</taxon>
        <taxon>Bacteroidota</taxon>
        <taxon>Sphingobacteriia</taxon>
        <taxon>Sphingobacteriales</taxon>
        <taxon>Sphingobacteriaceae</taxon>
        <taxon>Mucilaginibacter</taxon>
    </lineage>
</organism>
<reference evidence="8 9" key="1">
    <citation type="submission" date="2016-10" db="EMBL/GenBank/DDBJ databases">
        <authorList>
            <person name="de Groot N.N."/>
        </authorList>
    </citation>
    <scope>NUCLEOTIDE SEQUENCE [LARGE SCALE GENOMIC DNA]</scope>
    <source>
        <strain evidence="8 9">47C3B</strain>
    </source>
</reference>
<feature type="domain" description="Tyr recombinase" evidence="6">
    <location>
        <begin position="99"/>
        <end position="302"/>
    </location>
</feature>
<name>A0A1G7PC83_9SPHI</name>
<gene>
    <name evidence="8" type="ORF">SAMN05216464_1402</name>
</gene>
<keyword evidence="3 5" id="KW-0238">DNA-binding</keyword>
<feature type="domain" description="Core-binding (CB)" evidence="7">
    <location>
        <begin position="1"/>
        <end position="78"/>
    </location>
</feature>
<dbReference type="RefSeq" id="WP_091157903.1">
    <property type="nucleotide sequence ID" value="NZ_FNAI01000040.1"/>
</dbReference>
<evidence type="ECO:0000256" key="4">
    <source>
        <dbReference type="ARBA" id="ARBA00023172"/>
    </source>
</evidence>
<sequence length="314" mass="36392">MNLSLELERYLKIRRNLGYDLGTSERVLKQFVSFLESTGATHIRTALFLQWKMAFGKASQSTWARRLGMVRSFASWLYSLDTCHEIPPQNLIPGHYRRQQPYIYTDSQIIQIIEAAALLPSSNGLRAITYPTLFGLVSVTGLRISEVISLDDRDVDLVDGVISVRNGKNRKERLLPVTESTKNRLKEYARKRDRLLGYSPEPFFIADTGNRLSDCIVRYNFAVTCQKIGLRAEQRFNRHGTGPRIHDLRHTFAVKVLINWYQENKDIDREMLKLVNYLGHQKVTHTYWYIEAVPELLALAARRAESYIRKEVQQ</sequence>
<dbReference type="Gene3D" id="1.10.443.10">
    <property type="entry name" value="Intergrase catalytic core"/>
    <property type="match status" value="1"/>
</dbReference>
<dbReference type="PROSITE" id="PS51898">
    <property type="entry name" value="TYR_RECOMBINASE"/>
    <property type="match status" value="1"/>
</dbReference>
<dbReference type="InterPro" id="IPR044068">
    <property type="entry name" value="CB"/>
</dbReference>
<dbReference type="STRING" id="1391627.SAMN05216464_1402"/>